<dbReference type="InterPro" id="IPR027056">
    <property type="entry name" value="Gluconate_2DH_su3"/>
</dbReference>
<dbReference type="SUPFAM" id="SSF53474">
    <property type="entry name" value="alpha/beta-Hydrolases"/>
    <property type="match status" value="1"/>
</dbReference>
<dbReference type="InterPro" id="IPR029058">
    <property type="entry name" value="AB_hydrolase_fold"/>
</dbReference>
<gene>
    <name evidence="2" type="ORF">EAH82_11980</name>
</gene>
<dbReference type="InterPro" id="IPR000073">
    <property type="entry name" value="AB_hydrolase_1"/>
</dbReference>
<protein>
    <submittedName>
        <fullName evidence="2">Alpha/beta fold hydrolase</fullName>
    </submittedName>
</protein>
<dbReference type="Gene3D" id="3.40.50.1820">
    <property type="entry name" value="alpha/beta hydrolase"/>
    <property type="match status" value="1"/>
</dbReference>
<dbReference type="Pfam" id="PF13618">
    <property type="entry name" value="Gluconate_2-dh3"/>
    <property type="match status" value="1"/>
</dbReference>
<dbReference type="OrthoDB" id="9780765at2"/>
<proteinExistence type="predicted"/>
<accession>A0A502DRF4</accession>
<dbReference type="AlphaFoldDB" id="A0A502DRF4"/>
<keyword evidence="2" id="KW-0378">Hydrolase</keyword>
<dbReference type="Pfam" id="PF12697">
    <property type="entry name" value="Abhydrolase_6"/>
    <property type="match status" value="1"/>
</dbReference>
<feature type="domain" description="AB hydrolase-1" evidence="1">
    <location>
        <begin position="1"/>
        <end position="234"/>
    </location>
</feature>
<organism evidence="2 3">
    <name type="scientific">Variovorax guangxiensis</name>
    <dbReference type="NCBI Taxonomy" id="1775474"/>
    <lineage>
        <taxon>Bacteria</taxon>
        <taxon>Pseudomonadati</taxon>
        <taxon>Pseudomonadota</taxon>
        <taxon>Betaproteobacteria</taxon>
        <taxon>Burkholderiales</taxon>
        <taxon>Comamonadaceae</taxon>
        <taxon>Variovorax</taxon>
    </lineage>
</organism>
<dbReference type="PANTHER" id="PTHR43194:SF2">
    <property type="entry name" value="PEROXISOMAL MEMBRANE PROTEIN LPX1"/>
    <property type="match status" value="1"/>
</dbReference>
<evidence type="ECO:0000313" key="2">
    <source>
        <dbReference type="EMBL" id="TPG27943.1"/>
    </source>
</evidence>
<name>A0A502DRF4_9BURK</name>
<dbReference type="Proteomes" id="UP000319212">
    <property type="component" value="Unassembled WGS sequence"/>
</dbReference>
<dbReference type="InterPro" id="IPR050228">
    <property type="entry name" value="Carboxylesterase_BioH"/>
</dbReference>
<evidence type="ECO:0000259" key="1">
    <source>
        <dbReference type="Pfam" id="PF12697"/>
    </source>
</evidence>
<comment type="caution">
    <text evidence="2">The sequence shown here is derived from an EMBL/GenBank/DDBJ whole genome shotgun (WGS) entry which is preliminary data.</text>
</comment>
<evidence type="ECO:0000313" key="3">
    <source>
        <dbReference type="Proteomes" id="UP000319212"/>
    </source>
</evidence>
<dbReference type="PANTHER" id="PTHR43194">
    <property type="entry name" value="HYDROLASE ALPHA/BETA FOLD FAMILY"/>
    <property type="match status" value="1"/>
</dbReference>
<dbReference type="GO" id="GO:0016787">
    <property type="term" value="F:hydrolase activity"/>
    <property type="evidence" value="ECO:0007669"/>
    <property type="project" value="UniProtKB-KW"/>
</dbReference>
<dbReference type="EMBL" id="RCZI01000003">
    <property type="protein sequence ID" value="TPG27943.1"/>
    <property type="molecule type" value="Genomic_DNA"/>
</dbReference>
<reference evidence="2 3" key="1">
    <citation type="journal article" date="2019" name="Environ. Microbiol.">
        <title>Species interactions and distinct microbial communities in high Arctic permafrost affected cryosols are associated with the CH4 and CO2 gas fluxes.</title>
        <authorList>
            <person name="Altshuler I."/>
            <person name="Hamel J."/>
            <person name="Turney S."/>
            <person name="Magnuson E."/>
            <person name="Levesque R."/>
            <person name="Greer C."/>
            <person name="Whyte L.G."/>
        </authorList>
    </citation>
    <scope>NUCLEOTIDE SEQUENCE [LARGE SCALE GENOMIC DNA]</scope>
    <source>
        <strain evidence="2 3">S06.C</strain>
    </source>
</reference>
<sequence length="441" mass="46855">MLHALGGSAKAWQGVVAALGSAFECLPIDLPGFGDARGASGWSVASMADHVAAAVVKRGGARWLLVGHSMGGKVASVVASRALAGEPGLFGLAGVVLLAGSPPSPEPMADDRREKMIGWATPGPLDGAAAREFVDANVGRALSPEADRLAIDDLKRASPEAWVAWLERGSREDWSGEVGILDVPALIIVGGADGDLGEDGQRATNAIVYPRADLSVEEGAGHLLPLERPTEVADKIARFWNDKAGVGPAVPLPFAALIASDRVSRRMRAALAVRSIADDVDYAPRVLSPLHLQTLRAVAKQVVPQGTPSIDLAARIDAQLAAGKADGWRFANMPPDREAYAAALDGLAEFAGLTEPEQQAWLTRMADGEFDQSTLSPEQMQRWFEDLRADLVRHWTAHPATMARIGFDGFANGGDGPRKQGFERLAANEREPWEPLMEMQQ</sequence>